<evidence type="ECO:0000256" key="1">
    <source>
        <dbReference type="SAM" id="Phobius"/>
    </source>
</evidence>
<proteinExistence type="predicted"/>
<comment type="caution">
    <text evidence="2">The sequence shown here is derived from an EMBL/GenBank/DDBJ whole genome shotgun (WGS) entry which is preliminary data.</text>
</comment>
<reference evidence="2 3" key="1">
    <citation type="submission" date="2021-03" db="EMBL/GenBank/DDBJ databases">
        <title>Whole genome shotgun sequence of Actinoplanes toevensis NBRC 105298.</title>
        <authorList>
            <person name="Komaki H."/>
            <person name="Tamura T."/>
        </authorList>
    </citation>
    <scope>NUCLEOTIDE SEQUENCE [LARGE SCALE GENOMIC DNA]</scope>
    <source>
        <strain evidence="2 3">NBRC 105298</strain>
    </source>
</reference>
<evidence type="ECO:0008006" key="4">
    <source>
        <dbReference type="Google" id="ProtNLM"/>
    </source>
</evidence>
<dbReference type="Proteomes" id="UP000677082">
    <property type="component" value="Unassembled WGS sequence"/>
</dbReference>
<name>A0A920BR84_9ACTN</name>
<accession>A0A920BR84</accession>
<evidence type="ECO:0000313" key="2">
    <source>
        <dbReference type="EMBL" id="GIM97800.1"/>
    </source>
</evidence>
<gene>
    <name evidence="2" type="ORF">Ato02nite_095930</name>
</gene>
<dbReference type="AlphaFoldDB" id="A0A920BR84"/>
<protein>
    <recommendedName>
        <fullName evidence="4">PH domain-containing protein</fullName>
    </recommendedName>
</protein>
<dbReference type="EMBL" id="BOQN01000159">
    <property type="protein sequence ID" value="GIM97800.1"/>
    <property type="molecule type" value="Genomic_DNA"/>
</dbReference>
<dbReference type="RefSeq" id="WP_213013429.1">
    <property type="nucleotide sequence ID" value="NZ_BOQN01000159.1"/>
</dbReference>
<sequence length="258" mass="27842">MPPRLRRLLAPPLVVLAFALSLTVSLRVRPATYRIEPTTAGIAVYLLLAAASAAVPAVTYALVTGAFRRRPAAWDSNPAGHRFSAPPSPRQAAAMITSAGLVAQVVPVERVPNQDQVRIAQLGAFTMIMIVVVAVYLITIVVLSMTNSPSIVLSPKGLTLRRPLRRDEIRWDKLLPGGPPRPAKRNPGTIDVLRSAATPGRPAERLSLPSDGLHIDAAFLAYAIRWYVEHPDRRAQIGNALELAELLRGFASENATPP</sequence>
<keyword evidence="1" id="KW-0812">Transmembrane</keyword>
<organism evidence="2 3">
    <name type="scientific">Paractinoplanes toevensis</name>
    <dbReference type="NCBI Taxonomy" id="571911"/>
    <lineage>
        <taxon>Bacteria</taxon>
        <taxon>Bacillati</taxon>
        <taxon>Actinomycetota</taxon>
        <taxon>Actinomycetes</taxon>
        <taxon>Micromonosporales</taxon>
        <taxon>Micromonosporaceae</taxon>
        <taxon>Paractinoplanes</taxon>
    </lineage>
</organism>
<keyword evidence="1" id="KW-0472">Membrane</keyword>
<keyword evidence="1" id="KW-1133">Transmembrane helix</keyword>
<evidence type="ECO:0000313" key="3">
    <source>
        <dbReference type="Proteomes" id="UP000677082"/>
    </source>
</evidence>
<feature type="transmembrane region" description="Helical" evidence="1">
    <location>
        <begin position="122"/>
        <end position="145"/>
    </location>
</feature>
<feature type="transmembrane region" description="Helical" evidence="1">
    <location>
        <begin position="40"/>
        <end position="63"/>
    </location>
</feature>
<keyword evidence="3" id="KW-1185">Reference proteome</keyword>